<evidence type="ECO:0000259" key="3">
    <source>
        <dbReference type="SMART" id="SM00642"/>
    </source>
</evidence>
<accession>A0A1M4SXD4</accession>
<keyword evidence="2 4" id="KW-0326">Glycosidase</keyword>
<dbReference type="Proteomes" id="UP000184462">
    <property type="component" value="Unassembled WGS sequence"/>
</dbReference>
<dbReference type="SUPFAM" id="SSF81296">
    <property type="entry name" value="E set domains"/>
    <property type="match status" value="1"/>
</dbReference>
<keyword evidence="1" id="KW-0378">Hydrolase</keyword>
<dbReference type="SUPFAM" id="SSF51011">
    <property type="entry name" value="Glycosyl hydrolase domain"/>
    <property type="match status" value="1"/>
</dbReference>
<dbReference type="InterPro" id="IPR019492">
    <property type="entry name" value="Cyclo-malto-dextrinase_C"/>
</dbReference>
<dbReference type="InterPro" id="IPR015171">
    <property type="entry name" value="Cyc-maltodext_N"/>
</dbReference>
<name>A0A1M4SXD4_9FLAO</name>
<dbReference type="InterPro" id="IPR013783">
    <property type="entry name" value="Ig-like_fold"/>
</dbReference>
<dbReference type="InterPro" id="IPR017853">
    <property type="entry name" value="GH"/>
</dbReference>
<dbReference type="InterPro" id="IPR013780">
    <property type="entry name" value="Glyco_hydro_b"/>
</dbReference>
<dbReference type="CDD" id="cd11340">
    <property type="entry name" value="AmyAc_bac_CMD_like_3"/>
    <property type="match status" value="1"/>
</dbReference>
<dbReference type="Pfam" id="PF09087">
    <property type="entry name" value="Cyc-maltodext_N"/>
    <property type="match status" value="1"/>
</dbReference>
<dbReference type="SUPFAM" id="SSF51445">
    <property type="entry name" value="(Trans)glycosidases"/>
    <property type="match status" value="1"/>
</dbReference>
<feature type="domain" description="Glycosyl hydrolase family 13 catalytic" evidence="3">
    <location>
        <begin position="137"/>
        <end position="543"/>
    </location>
</feature>
<dbReference type="Gene3D" id="3.20.20.80">
    <property type="entry name" value="Glycosidases"/>
    <property type="match status" value="1"/>
</dbReference>
<dbReference type="RefSeq" id="WP_073191859.1">
    <property type="nucleotide sequence ID" value="NZ_FQTW01000001.1"/>
</dbReference>
<dbReference type="GO" id="GO:0016798">
    <property type="term" value="F:hydrolase activity, acting on glycosyl bonds"/>
    <property type="evidence" value="ECO:0007669"/>
    <property type="project" value="UniProtKB-KW"/>
</dbReference>
<dbReference type="PANTHER" id="PTHR10357">
    <property type="entry name" value="ALPHA-AMYLASE FAMILY MEMBER"/>
    <property type="match status" value="1"/>
</dbReference>
<evidence type="ECO:0000256" key="1">
    <source>
        <dbReference type="ARBA" id="ARBA00022801"/>
    </source>
</evidence>
<sequence length="631" mass="73140">MEYKKHLAFLKLSFCCFFVLGLFSVQLKAQNLRVEPPNWWVGMEMNNIQLLVHAEEISTYEPKLNYDGVEITKIHKADSPNYLFIDLSISEKASPGSIEIQFIKKGTKNLVFDFELQSREKPAEDFVGFNHTDAIYLITPDRFANGNTKNDVVKTMRETKIDRNNNYARHGGDIQGIINHLDYISDMGFTSIWSSPLLTNDMESSSYHGYAITDFYEVDPRFGNLELYKDLSQKASEKGIGLIMDMVANHCGSEHWWMDDLPFEDWLNFQNVYQSKKELPTSNHRRTTNQDPYASNLDSKIMHEGWFVPTMPDLNQKNPFLAKYIIQNSIWWVETLQLHGIRQDTYPYPNKEFMSDWAGAIMAEYPNFNIVGEEWSTDQLVVGYWQQGQNNSDGYNSNLRSVMDFPMQMKIVQALNEGNDGWGKGLVKIYETLANDFYYPRPKDVMIFPDNHDMDRIFTQLNEDVDKTKMAVGLILSLPRTPQIYYGTEILMENSDKRGDHGLIRTDFPGGWKGDFQNAFTRKNLSDTQLDFQGFLKTILNFRKTSEAILEGRMVHFAPFDGIYPIFRIHQNQVVAVFLNTNEESRSLDLSKFEELNLNGVQFHDVLENTSFNWTKQLQLKPGFSMFTTKE</sequence>
<proteinExistence type="predicted"/>
<evidence type="ECO:0000313" key="4">
    <source>
        <dbReference type="EMBL" id="SHE36862.1"/>
    </source>
</evidence>
<protein>
    <submittedName>
        <fullName evidence="4">Glycosidase</fullName>
    </submittedName>
</protein>
<reference evidence="4 5" key="1">
    <citation type="submission" date="2016-11" db="EMBL/GenBank/DDBJ databases">
        <authorList>
            <person name="Jaros S."/>
            <person name="Januszkiewicz K."/>
            <person name="Wedrychowicz H."/>
        </authorList>
    </citation>
    <scope>NUCLEOTIDE SEQUENCE [LARGE SCALE GENOMIC DNA]</scope>
    <source>
        <strain evidence="4 5">DSM 25661</strain>
    </source>
</reference>
<evidence type="ECO:0000256" key="2">
    <source>
        <dbReference type="ARBA" id="ARBA00023295"/>
    </source>
</evidence>
<dbReference type="AlphaFoldDB" id="A0A1M4SXD4"/>
<dbReference type="PANTHER" id="PTHR10357:SF210">
    <property type="entry name" value="MALTODEXTRIN GLUCOSIDASE"/>
    <property type="match status" value="1"/>
</dbReference>
<dbReference type="STRING" id="1155689.SAMN05444278_101375"/>
<dbReference type="Pfam" id="PF10438">
    <property type="entry name" value="Cyc-maltodext_C"/>
    <property type="match status" value="1"/>
</dbReference>
<dbReference type="SMART" id="SM00642">
    <property type="entry name" value="Aamy"/>
    <property type="match status" value="1"/>
</dbReference>
<gene>
    <name evidence="4" type="ORF">SAMN05444278_101375</name>
</gene>
<dbReference type="OrthoDB" id="9805159at2"/>
<dbReference type="InterPro" id="IPR006047">
    <property type="entry name" value="GH13_cat_dom"/>
</dbReference>
<dbReference type="EMBL" id="FQTW01000001">
    <property type="protein sequence ID" value="SHE36862.1"/>
    <property type="molecule type" value="Genomic_DNA"/>
</dbReference>
<dbReference type="GO" id="GO:0005975">
    <property type="term" value="P:carbohydrate metabolic process"/>
    <property type="evidence" value="ECO:0007669"/>
    <property type="project" value="InterPro"/>
</dbReference>
<dbReference type="Pfam" id="PF00128">
    <property type="entry name" value="Alpha-amylase"/>
    <property type="match status" value="1"/>
</dbReference>
<dbReference type="Gene3D" id="2.60.40.1180">
    <property type="entry name" value="Golgi alpha-mannosidase II"/>
    <property type="match status" value="1"/>
</dbReference>
<dbReference type="Gene3D" id="2.60.40.10">
    <property type="entry name" value="Immunoglobulins"/>
    <property type="match status" value="1"/>
</dbReference>
<dbReference type="InterPro" id="IPR014756">
    <property type="entry name" value="Ig_E-set"/>
</dbReference>
<organism evidence="4 5">
    <name type="scientific">Psychroflexus salarius</name>
    <dbReference type="NCBI Taxonomy" id="1155689"/>
    <lineage>
        <taxon>Bacteria</taxon>
        <taxon>Pseudomonadati</taxon>
        <taxon>Bacteroidota</taxon>
        <taxon>Flavobacteriia</taxon>
        <taxon>Flavobacteriales</taxon>
        <taxon>Flavobacteriaceae</taxon>
        <taxon>Psychroflexus</taxon>
    </lineage>
</organism>
<evidence type="ECO:0000313" key="5">
    <source>
        <dbReference type="Proteomes" id="UP000184462"/>
    </source>
</evidence>
<keyword evidence="5" id="KW-1185">Reference proteome</keyword>